<evidence type="ECO:0000256" key="4">
    <source>
        <dbReference type="ARBA" id="ARBA00022741"/>
    </source>
</evidence>
<evidence type="ECO:0000256" key="5">
    <source>
        <dbReference type="ARBA" id="ARBA00022777"/>
    </source>
</evidence>
<dbReference type="GO" id="GO:0006624">
    <property type="term" value="P:vacuolar protein processing"/>
    <property type="evidence" value="ECO:0007669"/>
    <property type="project" value="TreeGrafter"/>
</dbReference>
<gene>
    <name evidence="10" type="ORF">D9757_000426</name>
</gene>
<organism evidence="10 11">
    <name type="scientific">Collybiopsis confluens</name>
    <dbReference type="NCBI Taxonomy" id="2823264"/>
    <lineage>
        <taxon>Eukaryota</taxon>
        <taxon>Fungi</taxon>
        <taxon>Dikarya</taxon>
        <taxon>Basidiomycota</taxon>
        <taxon>Agaricomycotina</taxon>
        <taxon>Agaricomycetes</taxon>
        <taxon>Agaricomycetidae</taxon>
        <taxon>Agaricales</taxon>
        <taxon>Marasmiineae</taxon>
        <taxon>Omphalotaceae</taxon>
        <taxon>Collybiopsis</taxon>
    </lineage>
</organism>
<keyword evidence="6" id="KW-0067">ATP-binding</keyword>
<comment type="catalytic activity">
    <reaction evidence="8">
        <text>L-seryl-[protein] + ATP = O-phospho-L-seryl-[protein] + ADP + H(+)</text>
        <dbReference type="Rhea" id="RHEA:17989"/>
        <dbReference type="Rhea" id="RHEA-COMP:9863"/>
        <dbReference type="Rhea" id="RHEA-COMP:11604"/>
        <dbReference type="ChEBI" id="CHEBI:15378"/>
        <dbReference type="ChEBI" id="CHEBI:29999"/>
        <dbReference type="ChEBI" id="CHEBI:30616"/>
        <dbReference type="ChEBI" id="CHEBI:83421"/>
        <dbReference type="ChEBI" id="CHEBI:456216"/>
        <dbReference type="EC" id="2.7.11.1"/>
    </reaction>
</comment>
<dbReference type="EMBL" id="JAACJN010000001">
    <property type="protein sequence ID" value="KAF5393637.1"/>
    <property type="molecule type" value="Genomic_DNA"/>
</dbReference>
<dbReference type="SUPFAM" id="SSF56112">
    <property type="entry name" value="Protein kinase-like (PK-like)"/>
    <property type="match status" value="1"/>
</dbReference>
<dbReference type="GO" id="GO:0005773">
    <property type="term" value="C:vacuole"/>
    <property type="evidence" value="ECO:0007669"/>
    <property type="project" value="GOC"/>
</dbReference>
<evidence type="ECO:0000256" key="1">
    <source>
        <dbReference type="ARBA" id="ARBA00012513"/>
    </source>
</evidence>
<dbReference type="EC" id="2.7.11.1" evidence="1"/>
<dbReference type="Proteomes" id="UP000518752">
    <property type="component" value="Unassembled WGS sequence"/>
</dbReference>
<evidence type="ECO:0000256" key="8">
    <source>
        <dbReference type="ARBA" id="ARBA00048679"/>
    </source>
</evidence>
<feature type="region of interest" description="Disordered" evidence="9">
    <location>
        <begin position="28"/>
        <end position="76"/>
    </location>
</feature>
<reference evidence="10 11" key="1">
    <citation type="journal article" date="2020" name="ISME J.">
        <title>Uncovering the hidden diversity of litter-decomposition mechanisms in mushroom-forming fungi.</title>
        <authorList>
            <person name="Floudas D."/>
            <person name="Bentzer J."/>
            <person name="Ahren D."/>
            <person name="Johansson T."/>
            <person name="Persson P."/>
            <person name="Tunlid A."/>
        </authorList>
    </citation>
    <scope>NUCLEOTIDE SEQUENCE [LARGE SCALE GENOMIC DNA]</scope>
    <source>
        <strain evidence="10 11">CBS 406.79</strain>
    </source>
</reference>
<dbReference type="AlphaFoldDB" id="A0A8H5MH16"/>
<dbReference type="GO" id="GO:0032889">
    <property type="term" value="P:regulation of vacuole fusion, non-autophagic"/>
    <property type="evidence" value="ECO:0007669"/>
    <property type="project" value="TreeGrafter"/>
</dbReference>
<evidence type="ECO:0000313" key="10">
    <source>
        <dbReference type="EMBL" id="KAF5393637.1"/>
    </source>
</evidence>
<evidence type="ECO:0000256" key="3">
    <source>
        <dbReference type="ARBA" id="ARBA00022679"/>
    </source>
</evidence>
<dbReference type="InterPro" id="IPR011009">
    <property type="entry name" value="Kinase-like_dom_sf"/>
</dbReference>
<keyword evidence="11" id="KW-1185">Reference proteome</keyword>
<evidence type="ECO:0000256" key="7">
    <source>
        <dbReference type="ARBA" id="ARBA00047899"/>
    </source>
</evidence>
<dbReference type="GO" id="GO:0004674">
    <property type="term" value="F:protein serine/threonine kinase activity"/>
    <property type="evidence" value="ECO:0007669"/>
    <property type="project" value="UniProtKB-KW"/>
</dbReference>
<evidence type="ECO:0000256" key="9">
    <source>
        <dbReference type="SAM" id="MobiDB-lite"/>
    </source>
</evidence>
<keyword evidence="4" id="KW-0547">Nucleotide-binding</keyword>
<keyword evidence="3" id="KW-0808">Transferase</keyword>
<keyword evidence="2" id="KW-0723">Serine/threonine-protein kinase</keyword>
<dbReference type="PANTHER" id="PTHR45998">
    <property type="entry name" value="SERINE/THREONINE-PROTEIN KINASE 16"/>
    <property type="match status" value="1"/>
</dbReference>
<proteinExistence type="predicted"/>
<evidence type="ECO:0000313" key="11">
    <source>
        <dbReference type="Proteomes" id="UP000518752"/>
    </source>
</evidence>
<evidence type="ECO:0000256" key="6">
    <source>
        <dbReference type="ARBA" id="ARBA00022840"/>
    </source>
</evidence>
<dbReference type="PROSITE" id="PS51257">
    <property type="entry name" value="PROKAR_LIPOPROTEIN"/>
    <property type="match status" value="1"/>
</dbReference>
<accession>A0A8H5MH16</accession>
<dbReference type="InterPro" id="IPR052239">
    <property type="entry name" value="Ser/Thr-specific_kinases"/>
</dbReference>
<dbReference type="GO" id="GO:0005524">
    <property type="term" value="F:ATP binding"/>
    <property type="evidence" value="ECO:0007669"/>
    <property type="project" value="UniProtKB-KW"/>
</dbReference>
<comment type="catalytic activity">
    <reaction evidence="7">
        <text>L-threonyl-[protein] + ATP = O-phospho-L-threonyl-[protein] + ADP + H(+)</text>
        <dbReference type="Rhea" id="RHEA:46608"/>
        <dbReference type="Rhea" id="RHEA-COMP:11060"/>
        <dbReference type="Rhea" id="RHEA-COMP:11605"/>
        <dbReference type="ChEBI" id="CHEBI:15378"/>
        <dbReference type="ChEBI" id="CHEBI:30013"/>
        <dbReference type="ChEBI" id="CHEBI:30616"/>
        <dbReference type="ChEBI" id="CHEBI:61977"/>
        <dbReference type="ChEBI" id="CHEBI:456216"/>
        <dbReference type="EC" id="2.7.11.1"/>
    </reaction>
</comment>
<protein>
    <recommendedName>
        <fullName evidence="1">non-specific serine/threonine protein kinase</fullName>
        <ecNumber evidence="1">2.7.11.1</ecNumber>
    </recommendedName>
</protein>
<keyword evidence="5" id="KW-0418">Kinase</keyword>
<dbReference type="PANTHER" id="PTHR45998:SF2">
    <property type="entry name" value="SERINE_THREONINE-PROTEIN KINASE 16"/>
    <property type="match status" value="1"/>
</dbReference>
<evidence type="ECO:0000256" key="2">
    <source>
        <dbReference type="ARBA" id="ARBA00022527"/>
    </source>
</evidence>
<comment type="caution">
    <text evidence="10">The sequence shown here is derived from an EMBL/GenBank/DDBJ whole genome shotgun (WGS) entry which is preliminary data.</text>
</comment>
<dbReference type="GO" id="GO:0005794">
    <property type="term" value="C:Golgi apparatus"/>
    <property type="evidence" value="ECO:0007669"/>
    <property type="project" value="TreeGrafter"/>
</dbReference>
<sequence length="143" mass="16123">MLTQTVKTDGGGRIVYLHITTSSCQDKLQSRQLSRSRNHSISYSRSGRRRSSHAQIHEYLTPSSSNAPDDEDDEDEEAGEILFDGDWWRGKGGEIVPYAHRDIKPGDVIISDEGCPILMDFGSAMRARLNIENRSWAVYQHVS</sequence>
<dbReference type="Gene3D" id="1.10.510.10">
    <property type="entry name" value="Transferase(Phosphotransferase) domain 1"/>
    <property type="match status" value="1"/>
</dbReference>
<name>A0A8H5MH16_9AGAR</name>
<dbReference type="OrthoDB" id="248923at2759"/>